<gene>
    <name evidence="2" type="ORF">GOP47_0013569</name>
</gene>
<sequence length="594" mass="66370">MFQVKQQGVYLLGPHQFPKSELVEVDGRRGAGQSQFGPRDLSSSMLLSPHQSVVEHQEQQQEARGLQKKRISSRQRLIPCRQLLYIGIPVLEGHPLCPILLPPTNLIPLGYAPVGALSKDVLDETWEALYNPEKTGVALDWTSNAESYAVVSYVQYAGGKKPPATWTNEVDEVLNALVPLQIIADKAVWFDKLASRQYIDSQKWWGAAATMQFLFNPVIVLLPRMSEQESFRPTVGRTIWGGDEADKVFENFMAHAMHCENCHSSLALRWALQQDRVLPVAALRTWPRVEHALGDGGFGLFTSEATDGALAALLTCAFAMLSFLCRNDRNLHLMLCDAKLLPSSFIAEDGSVLIGWVQISCSDWQHRPASAADTMESLKGMASCMMELYHLFCKLQSPKQLSLQQSLLDRKDEYLISHEFKQVMRHEFRQLPSGLYYPELAPRGHSGSTEDNTDQDPLLQIDVPTLILARFQSNDTIAVHAHYAVTMPMSAFAFAQVYWAVANVQRNLTKRAVPIINNAQFLVARQQTLTTLVHSSAAQPPCYAWDDKLVAAILLSSPKVFRDAFQIWQNQNNGGNMLARLNKVLCDIGSGGRR</sequence>
<name>A0A9D4ZDC2_ADICA</name>
<dbReference type="AlphaFoldDB" id="A0A9D4ZDC2"/>
<evidence type="ECO:0000313" key="3">
    <source>
        <dbReference type="Proteomes" id="UP000886520"/>
    </source>
</evidence>
<organism evidence="2 3">
    <name type="scientific">Adiantum capillus-veneris</name>
    <name type="common">Maidenhair fern</name>
    <dbReference type="NCBI Taxonomy" id="13818"/>
    <lineage>
        <taxon>Eukaryota</taxon>
        <taxon>Viridiplantae</taxon>
        <taxon>Streptophyta</taxon>
        <taxon>Embryophyta</taxon>
        <taxon>Tracheophyta</taxon>
        <taxon>Polypodiopsida</taxon>
        <taxon>Polypodiidae</taxon>
        <taxon>Polypodiales</taxon>
        <taxon>Pteridineae</taxon>
        <taxon>Pteridaceae</taxon>
        <taxon>Vittarioideae</taxon>
        <taxon>Adiantum</taxon>
    </lineage>
</organism>
<comment type="caution">
    <text evidence="2">The sequence shown here is derived from an EMBL/GenBank/DDBJ whole genome shotgun (WGS) entry which is preliminary data.</text>
</comment>
<dbReference type="EMBL" id="JABFUD020000013">
    <property type="protein sequence ID" value="KAI5071318.1"/>
    <property type="molecule type" value="Genomic_DNA"/>
</dbReference>
<dbReference type="Proteomes" id="UP000886520">
    <property type="component" value="Chromosome 13"/>
</dbReference>
<proteinExistence type="predicted"/>
<evidence type="ECO:0000256" key="1">
    <source>
        <dbReference type="SAM" id="MobiDB-lite"/>
    </source>
</evidence>
<reference evidence="2" key="1">
    <citation type="submission" date="2021-01" db="EMBL/GenBank/DDBJ databases">
        <title>Adiantum capillus-veneris genome.</title>
        <authorList>
            <person name="Fang Y."/>
            <person name="Liao Q."/>
        </authorList>
    </citation>
    <scope>NUCLEOTIDE SEQUENCE</scope>
    <source>
        <strain evidence="2">H3</strain>
        <tissue evidence="2">Leaf</tissue>
    </source>
</reference>
<feature type="region of interest" description="Disordered" evidence="1">
    <location>
        <begin position="48"/>
        <end position="68"/>
    </location>
</feature>
<keyword evidence="3" id="KW-1185">Reference proteome</keyword>
<protein>
    <submittedName>
        <fullName evidence="2">Uncharacterized protein</fullName>
    </submittedName>
</protein>
<accession>A0A9D4ZDC2</accession>
<evidence type="ECO:0000313" key="2">
    <source>
        <dbReference type="EMBL" id="KAI5071318.1"/>
    </source>
</evidence>